<dbReference type="Pfam" id="PF00901">
    <property type="entry name" value="Orbi_VP5"/>
    <property type="match status" value="1"/>
</dbReference>
<keyword evidence="5" id="KW-1162">Viral penetration into host cytoplasm</keyword>
<accession>U5XLZ6</accession>
<comment type="function">
    <text evidence="10">VP5 protein is one of the two proteins (with VP2) which constitute the virus particle outer capsid. Acts as a membrane permeabilization protein that mediates release of viral particles from endosomal compartments into the cytoplasm. Permeabilization activity is probably negatively regulated by VP2 and is triggered by endosomal degradation of VP2 and exposure to low pH.</text>
</comment>
<keyword evidence="6" id="KW-1173">Viral penetration via permeabilization of host membrane</keyword>
<evidence type="ECO:0000256" key="1">
    <source>
        <dbReference type="ARBA" id="ARBA00004328"/>
    </source>
</evidence>
<reference evidence="12" key="1">
    <citation type="journal article" date="2013" name="PLoS ONE">
        <title>Identification of Novel Viruses Using VirusHunter -- an Automated Data Analysis Pipeline.</title>
        <authorList>
            <person name="Zhao G."/>
            <person name="Krishnamurthy S."/>
            <person name="Cai Z."/>
            <person name="Popov V.L."/>
            <person name="Travassos da Rosa A.P."/>
            <person name="Guzman H."/>
            <person name="Cao S."/>
            <person name="Virgin H.W."/>
            <person name="Tesh R.B."/>
            <person name="Wang D."/>
        </authorList>
    </citation>
    <scope>NUCLEOTIDE SEQUENCE</scope>
    <source>
        <strain evidence="12">KY-663</strain>
    </source>
</reference>
<dbReference type="EMBL" id="KC669545">
    <property type="protein sequence ID" value="AGZ62531.1"/>
    <property type="molecule type" value="Genomic_RNA"/>
</dbReference>
<evidence type="ECO:0000256" key="2">
    <source>
        <dbReference type="ARBA" id="ARBA00007624"/>
    </source>
</evidence>
<dbReference type="GO" id="GO:0005198">
    <property type="term" value="F:structural molecule activity"/>
    <property type="evidence" value="ECO:0007669"/>
    <property type="project" value="InterPro"/>
</dbReference>
<evidence type="ECO:0000256" key="9">
    <source>
        <dbReference type="ARBA" id="ARBA00023296"/>
    </source>
</evidence>
<evidence type="ECO:0000256" key="6">
    <source>
        <dbReference type="ARBA" id="ARBA00022648"/>
    </source>
</evidence>
<dbReference type="GO" id="GO:0039624">
    <property type="term" value="C:viral outer capsid"/>
    <property type="evidence" value="ECO:0007669"/>
    <property type="project" value="UniProtKB-KW"/>
</dbReference>
<dbReference type="InterPro" id="IPR000145">
    <property type="entry name" value="Capsid_VP5_Orbivir"/>
</dbReference>
<feature type="coiled-coil region" evidence="11">
    <location>
        <begin position="287"/>
        <end position="317"/>
    </location>
</feature>
<evidence type="ECO:0000256" key="4">
    <source>
        <dbReference type="ARBA" id="ARBA00022561"/>
    </source>
</evidence>
<name>U5XLZ6_9REOV</name>
<evidence type="ECO:0000313" key="12">
    <source>
        <dbReference type="EMBL" id="AGZ62531.1"/>
    </source>
</evidence>
<proteinExistence type="inferred from homology"/>
<sequence>QRAQKIYAGLGEFARRAADSALGGAVIDGVIQGAMSAALTGDSMGDTVKKAVILNVLDKGEGLPDPISPGEQTMYKRLKELEDQAKYQRVVSKAQNDIEKALGDELKSVREYVDKVEKGEEANENKTDILQKAITAVQKVATREEEELRKLAFALQREDEMRSSDESRIVQSYQKSINVLRDAIEVQKGASTEEAIQQIVEMGSDIMEAAAEEIPIVGATSATAIASARAIVGGYKLKKVIESLSGIDLGHLEPPKIQPATISAILESKRGEEVPTRQLAYGVQQRAQKARETIKEMEHIRETLRRREERVERAKKMKLNIDRGVHADMRISHEHEPKIHIYVAPWDSDNVFFFHCVPPHHQSGSMFLGFDLELEFVHFEDLQMRTHVLKNNFVEVVGRDFNHAYREFFSLAESVDEGGEIHRRRLERSRRAHPVYMGSMIYTVSYSTLRGNVITLVHDDNVQKHVLRGPKHFQRRMILQALLYGVKILETAIPHTSFAM</sequence>
<keyword evidence="9" id="KW-1160">Virus entry into host cell</keyword>
<dbReference type="GO" id="GO:0140267">
    <property type="term" value="P:symbiont entry into host cell via permeabilization of host membrane"/>
    <property type="evidence" value="ECO:0007669"/>
    <property type="project" value="UniProtKB-KW"/>
</dbReference>
<evidence type="ECO:0000256" key="8">
    <source>
        <dbReference type="ARBA" id="ARBA00022844"/>
    </source>
</evidence>
<comment type="subcellular location">
    <subcellularLocation>
        <location evidence="1">Virion</location>
    </subcellularLocation>
</comment>
<feature type="non-terminal residue" evidence="12">
    <location>
        <position position="1"/>
    </location>
</feature>
<keyword evidence="11" id="KW-0175">Coiled coil</keyword>
<evidence type="ECO:0000256" key="11">
    <source>
        <dbReference type="SAM" id="Coils"/>
    </source>
</evidence>
<keyword evidence="8" id="KW-0946">Virion</keyword>
<keyword evidence="7" id="KW-1152">Outer capsid protein</keyword>
<protein>
    <recommendedName>
        <fullName evidence="3">Outer capsid protein VP5</fullName>
    </recommendedName>
</protein>
<evidence type="ECO:0000256" key="7">
    <source>
        <dbReference type="ARBA" id="ARBA00022770"/>
    </source>
</evidence>
<evidence type="ECO:0000256" key="3">
    <source>
        <dbReference type="ARBA" id="ARBA00015353"/>
    </source>
</evidence>
<comment type="similarity">
    <text evidence="2">Belongs to the orbivirus VP5 family.</text>
</comment>
<evidence type="ECO:0000256" key="10">
    <source>
        <dbReference type="ARBA" id="ARBA00024835"/>
    </source>
</evidence>
<keyword evidence="4" id="KW-0167">Capsid protein</keyword>
<organism evidence="12">
    <name type="scientific">Heramatsu virus</name>
    <dbReference type="NCBI Taxonomy" id="1416744"/>
    <lineage>
        <taxon>Viruses</taxon>
        <taxon>Riboviria</taxon>
        <taxon>Orthornavirae</taxon>
        <taxon>Duplornaviricota</taxon>
        <taxon>Resentoviricetes</taxon>
        <taxon>Reovirales</taxon>
        <taxon>Sedoreoviridae</taxon>
        <taxon>Orbivirus</taxon>
    </lineage>
</organism>
<evidence type="ECO:0000256" key="5">
    <source>
        <dbReference type="ARBA" id="ARBA00022595"/>
    </source>
</evidence>